<dbReference type="Proteomes" id="UP000805193">
    <property type="component" value="Unassembled WGS sequence"/>
</dbReference>
<name>A0AC60PZ69_IXOPE</name>
<keyword evidence="2" id="KW-1185">Reference proteome</keyword>
<evidence type="ECO:0000313" key="2">
    <source>
        <dbReference type="Proteomes" id="UP000805193"/>
    </source>
</evidence>
<accession>A0AC60PZ69</accession>
<comment type="caution">
    <text evidence="1">The sequence shown here is derived from an EMBL/GenBank/DDBJ whole genome shotgun (WGS) entry which is preliminary data.</text>
</comment>
<reference evidence="1 2" key="1">
    <citation type="journal article" date="2020" name="Cell">
        <title>Large-Scale Comparative Analyses of Tick Genomes Elucidate Their Genetic Diversity and Vector Capacities.</title>
        <authorList>
            <consortium name="Tick Genome and Microbiome Consortium (TIGMIC)"/>
            <person name="Jia N."/>
            <person name="Wang J."/>
            <person name="Shi W."/>
            <person name="Du L."/>
            <person name="Sun Y."/>
            <person name="Zhan W."/>
            <person name="Jiang J.F."/>
            <person name="Wang Q."/>
            <person name="Zhang B."/>
            <person name="Ji P."/>
            <person name="Bell-Sakyi L."/>
            <person name="Cui X.M."/>
            <person name="Yuan T.T."/>
            <person name="Jiang B.G."/>
            <person name="Yang W.F."/>
            <person name="Lam T.T."/>
            <person name="Chang Q.C."/>
            <person name="Ding S.J."/>
            <person name="Wang X.J."/>
            <person name="Zhu J.G."/>
            <person name="Ruan X.D."/>
            <person name="Zhao L."/>
            <person name="Wei J.T."/>
            <person name="Ye R.Z."/>
            <person name="Que T.C."/>
            <person name="Du C.H."/>
            <person name="Zhou Y.H."/>
            <person name="Cheng J.X."/>
            <person name="Dai P.F."/>
            <person name="Guo W.B."/>
            <person name="Han X.H."/>
            <person name="Huang E.J."/>
            <person name="Li L.F."/>
            <person name="Wei W."/>
            <person name="Gao Y.C."/>
            <person name="Liu J.Z."/>
            <person name="Shao H.Z."/>
            <person name="Wang X."/>
            <person name="Wang C.C."/>
            <person name="Yang T.C."/>
            <person name="Huo Q.B."/>
            <person name="Li W."/>
            <person name="Chen H.Y."/>
            <person name="Chen S.E."/>
            <person name="Zhou L.G."/>
            <person name="Ni X.B."/>
            <person name="Tian J.H."/>
            <person name="Sheng Y."/>
            <person name="Liu T."/>
            <person name="Pan Y.S."/>
            <person name="Xia L.Y."/>
            <person name="Li J."/>
            <person name="Zhao F."/>
            <person name="Cao W.C."/>
        </authorList>
    </citation>
    <scope>NUCLEOTIDE SEQUENCE [LARGE SCALE GENOMIC DNA]</scope>
    <source>
        <strain evidence="1">Iper-2018</strain>
    </source>
</reference>
<evidence type="ECO:0000313" key="1">
    <source>
        <dbReference type="EMBL" id="KAG0426631.1"/>
    </source>
</evidence>
<proteinExistence type="predicted"/>
<organism evidence="1 2">
    <name type="scientific">Ixodes persulcatus</name>
    <name type="common">Taiga tick</name>
    <dbReference type="NCBI Taxonomy" id="34615"/>
    <lineage>
        <taxon>Eukaryota</taxon>
        <taxon>Metazoa</taxon>
        <taxon>Ecdysozoa</taxon>
        <taxon>Arthropoda</taxon>
        <taxon>Chelicerata</taxon>
        <taxon>Arachnida</taxon>
        <taxon>Acari</taxon>
        <taxon>Parasitiformes</taxon>
        <taxon>Ixodida</taxon>
        <taxon>Ixodoidea</taxon>
        <taxon>Ixodidae</taxon>
        <taxon>Ixodinae</taxon>
        <taxon>Ixodes</taxon>
    </lineage>
</organism>
<sequence length="199" mass="21343">MDGALAMAVNCLAAQHDLYSASFSPLRMPAYGLSVSDGCPTPASSPGGTLPPCSPAADSPANLTELCPMPRDATQCMRDLSYDGCDPQQDTEFDSDAENGSVFSVGSSTESGGFAHGGKRCGKRRTTSSRTPPTKVVIRKRRLAANARERRRMSSLNVAFDKLRDVVPSLGNDRKLSKFETLQMAQSYISALSELLCRE</sequence>
<gene>
    <name evidence="1" type="ORF">HPB47_026266</name>
</gene>
<dbReference type="EMBL" id="JABSTQ010009699">
    <property type="protein sequence ID" value="KAG0426631.1"/>
    <property type="molecule type" value="Genomic_DNA"/>
</dbReference>
<protein>
    <submittedName>
        <fullName evidence="1">Uncharacterized protein</fullName>
    </submittedName>
</protein>